<dbReference type="EMBL" id="JBFMIA010000012">
    <property type="protein sequence ID" value="MEW9502601.1"/>
    <property type="molecule type" value="Genomic_DNA"/>
</dbReference>
<dbReference type="RefSeq" id="WP_367780093.1">
    <property type="nucleotide sequence ID" value="NZ_JBFMIA010000012.1"/>
</dbReference>
<organism evidence="2 3">
    <name type="scientific">Jeotgalibacillus marinus</name>
    <dbReference type="NCBI Taxonomy" id="86667"/>
    <lineage>
        <taxon>Bacteria</taxon>
        <taxon>Bacillati</taxon>
        <taxon>Bacillota</taxon>
        <taxon>Bacilli</taxon>
        <taxon>Bacillales</taxon>
        <taxon>Caryophanaceae</taxon>
        <taxon>Jeotgalibacillus</taxon>
    </lineage>
</organism>
<feature type="domain" description="DUF4145" evidence="1">
    <location>
        <begin position="21"/>
        <end position="108"/>
    </location>
</feature>
<dbReference type="Pfam" id="PF13643">
    <property type="entry name" value="DUF4145"/>
    <property type="match status" value="1"/>
</dbReference>
<dbReference type="InterPro" id="IPR017647">
    <property type="entry name" value="Dnd_assoc_3"/>
</dbReference>
<dbReference type="Proteomes" id="UP001556040">
    <property type="component" value="Unassembled WGS sequence"/>
</dbReference>
<protein>
    <submittedName>
        <fullName evidence="2">DNA phosphorothioation-dependent restriction protein DptF</fullName>
    </submittedName>
</protein>
<proteinExistence type="predicted"/>
<gene>
    <name evidence="2" type="primary">dptF</name>
    <name evidence="2" type="ORF">AB1471_12460</name>
</gene>
<keyword evidence="3" id="KW-1185">Reference proteome</keyword>
<dbReference type="NCBIfam" id="TIGR03238">
    <property type="entry name" value="dnd_assoc_3"/>
    <property type="match status" value="1"/>
</dbReference>
<sequence>MYCNFLKKNNEQLYNTSQQVDQLVFVNAPSALVQARVFVEALVNMLMREEKLDDYNMGLKQKIEKLSRKEVFKDGVFSGMDFIRVKGNKAAHEGIDVSLLDALHAHRLVYRLGRWYVTKYLVKEIEVPEYEDPKPKQTSIDPEDIQKMISEKLAAFKNITPLAEDKQNIVKEEKISLEELPAGESYLVKEINRLKASSREALENPGEFSAFKKYMHVKRKIQEDLEKKLEKDKGKDKSLILLVGSVGDGKSHLLSYLQEETSILDSYTIINDATESEDPSKDSIQTLVSKLKTFKDDSTENEKMIVAINLGVLNNFIHKEDVLGSYSQIVNFVNENGIFNEDANLHEENDWISTFNFSAHQPFTLSEEGLHAKYFEKITYKIADSNNENPFYLAYKKDMELGLNTMVHVNYEIIMNKDIQSNIAKLISKIILKNKVVVSTRAYLNFLSDILIPDDLSIEELKIEKLTEFERLKYSLFYLLFERENRSSILKSIAVLDPINFRTDEFDKIMNRLYNSNDFNGLLLETIGDNRHITKLFDSFSGYFVSSNVVSEDSRQSELSDEQLNLVSANILRASYLLSEITIQEDEVFRQYIRFLYGYNRQTPSGVNDIIKFIKSVIVRWKGSPIRDFVYINKLTDNYRVAQKLFMKPKRNTKKANVNTELEAFNRTITLFFESNVENVPNDISLEIDYTLFSTMFKVNMGYRPNNQDSEDCLTFLKFINELLRCSPGQAEFIIHHHENKNLYKLTKGYIDEISFERI</sequence>
<dbReference type="InterPro" id="IPR025285">
    <property type="entry name" value="DUF4145"/>
</dbReference>
<name>A0ABV3Q5T0_9BACL</name>
<accession>A0ABV3Q5T0</accession>
<evidence type="ECO:0000313" key="2">
    <source>
        <dbReference type="EMBL" id="MEW9502601.1"/>
    </source>
</evidence>
<reference evidence="2 3" key="1">
    <citation type="journal article" date="1979" name="Int. J. Syst. Evol. Microbiol.">
        <title>Bacillus globisporus subsp. marinus subsp. nov.</title>
        <authorList>
            <person name="Liu H."/>
        </authorList>
    </citation>
    <scope>NUCLEOTIDE SEQUENCE [LARGE SCALE GENOMIC DNA]</scope>
    <source>
        <strain evidence="2 3">DSM 1297</strain>
    </source>
</reference>
<evidence type="ECO:0000259" key="1">
    <source>
        <dbReference type="Pfam" id="PF13643"/>
    </source>
</evidence>
<comment type="caution">
    <text evidence="2">The sequence shown here is derived from an EMBL/GenBank/DDBJ whole genome shotgun (WGS) entry which is preliminary data.</text>
</comment>
<evidence type="ECO:0000313" key="3">
    <source>
        <dbReference type="Proteomes" id="UP001556040"/>
    </source>
</evidence>